<organism evidence="2 3">
    <name type="scientific">Candidatus Komeilibacteria bacterium CG_4_10_14_0_2_um_filter_37_10</name>
    <dbReference type="NCBI Taxonomy" id="1974470"/>
    <lineage>
        <taxon>Bacteria</taxon>
        <taxon>Candidatus Komeiliibacteriota</taxon>
    </lineage>
</organism>
<dbReference type="SMART" id="SM01126">
    <property type="entry name" value="DDE_Tnp_IS1595"/>
    <property type="match status" value="1"/>
</dbReference>
<evidence type="ECO:0000313" key="3">
    <source>
        <dbReference type="Proteomes" id="UP000230405"/>
    </source>
</evidence>
<dbReference type="PANTHER" id="PTHR47163">
    <property type="entry name" value="DDE_TNP_IS1595 DOMAIN-CONTAINING PROTEIN"/>
    <property type="match status" value="1"/>
</dbReference>
<gene>
    <name evidence="2" type="ORF">COX77_01930</name>
</gene>
<evidence type="ECO:0000259" key="1">
    <source>
        <dbReference type="SMART" id="SM01126"/>
    </source>
</evidence>
<dbReference type="Pfam" id="PF12762">
    <property type="entry name" value="DDE_Tnp_IS1595"/>
    <property type="match status" value="1"/>
</dbReference>
<dbReference type="InterPro" id="IPR053164">
    <property type="entry name" value="IS1016-like_transposase"/>
</dbReference>
<dbReference type="Proteomes" id="UP000230405">
    <property type="component" value="Unassembled WGS sequence"/>
</dbReference>
<evidence type="ECO:0000313" key="2">
    <source>
        <dbReference type="EMBL" id="PIZ99295.1"/>
    </source>
</evidence>
<sequence length="272" mass="31730">MKKELLTNLTETEAKKKLRSNLGSHITCPKCQRKNYVRRMKGKDTRYHCTECRHKFSLKSVIGFEGSHLNYTQIYRVLYCFGNNKTHKDVMDWTGVSYTTSRFNYQRIRNKLELSLNTDKLSGIFACDECFVGKRKTGNQALVMGAVDATFSDLRLSVIPDREQDSIEGFIDTHINTDSLIISDGLPSYGGLEYMGYAHDNEVHAKGQFEKTVPIERVWGLFKTFLRRNYHHINKETLPEYLVEFQFKFIHRKYRHNPLYIGKILINPVPRS</sequence>
<accession>A0A2M7VFF1</accession>
<dbReference type="NCBIfam" id="NF033547">
    <property type="entry name" value="transpos_IS1595"/>
    <property type="match status" value="1"/>
</dbReference>
<protein>
    <recommendedName>
        <fullName evidence="1">ISXO2-like transposase domain-containing protein</fullName>
    </recommendedName>
</protein>
<dbReference type="EMBL" id="PFPO01000037">
    <property type="protein sequence ID" value="PIZ99295.1"/>
    <property type="molecule type" value="Genomic_DNA"/>
</dbReference>
<dbReference type="InterPro" id="IPR024445">
    <property type="entry name" value="Tnp_ISXO2-like"/>
</dbReference>
<proteinExistence type="predicted"/>
<dbReference type="AlphaFoldDB" id="A0A2M7VFF1"/>
<name>A0A2M7VFF1_9BACT</name>
<reference evidence="3" key="1">
    <citation type="submission" date="2017-09" db="EMBL/GenBank/DDBJ databases">
        <title>Depth-based differentiation of microbial function through sediment-hosted aquifers and enrichment of novel symbionts in the deep terrestrial subsurface.</title>
        <authorList>
            <person name="Probst A.J."/>
            <person name="Ladd B."/>
            <person name="Jarett J.K."/>
            <person name="Geller-Mcgrath D.E."/>
            <person name="Sieber C.M.K."/>
            <person name="Emerson J.B."/>
            <person name="Anantharaman K."/>
            <person name="Thomas B.C."/>
            <person name="Malmstrom R."/>
            <person name="Stieglmeier M."/>
            <person name="Klingl A."/>
            <person name="Woyke T."/>
            <person name="Ryan C.M."/>
            <person name="Banfield J.F."/>
        </authorList>
    </citation>
    <scope>NUCLEOTIDE SEQUENCE [LARGE SCALE GENOMIC DNA]</scope>
</reference>
<comment type="caution">
    <text evidence="2">The sequence shown here is derived from an EMBL/GenBank/DDBJ whole genome shotgun (WGS) entry which is preliminary data.</text>
</comment>
<dbReference type="PANTHER" id="PTHR47163:SF2">
    <property type="entry name" value="SI:DKEY-17M8.2"/>
    <property type="match status" value="1"/>
</dbReference>
<feature type="domain" description="ISXO2-like transposase" evidence="1">
    <location>
        <begin position="120"/>
        <end position="257"/>
    </location>
</feature>